<organism evidence="2 3">
    <name type="scientific">Tripterygium wilfordii</name>
    <name type="common">Thunder God vine</name>
    <dbReference type="NCBI Taxonomy" id="458696"/>
    <lineage>
        <taxon>Eukaryota</taxon>
        <taxon>Viridiplantae</taxon>
        <taxon>Streptophyta</taxon>
        <taxon>Embryophyta</taxon>
        <taxon>Tracheophyta</taxon>
        <taxon>Spermatophyta</taxon>
        <taxon>Magnoliopsida</taxon>
        <taxon>eudicotyledons</taxon>
        <taxon>Gunneridae</taxon>
        <taxon>Pentapetalae</taxon>
        <taxon>rosids</taxon>
        <taxon>fabids</taxon>
        <taxon>Celastrales</taxon>
        <taxon>Celastraceae</taxon>
        <taxon>Tripterygium</taxon>
    </lineage>
</organism>
<dbReference type="InterPro" id="IPR017451">
    <property type="entry name" value="F-box-assoc_interact_dom"/>
</dbReference>
<dbReference type="Pfam" id="PF08268">
    <property type="entry name" value="FBA_3"/>
    <property type="match status" value="1"/>
</dbReference>
<dbReference type="EMBL" id="JAAARO010000009">
    <property type="protein sequence ID" value="KAF5742232.1"/>
    <property type="molecule type" value="Genomic_DNA"/>
</dbReference>
<comment type="caution">
    <text evidence="2">The sequence shown here is derived from an EMBL/GenBank/DDBJ whole genome shotgun (WGS) entry which is preliminary data.</text>
</comment>
<gene>
    <name evidence="2" type="ORF">HS088_TW09G00276</name>
</gene>
<dbReference type="Proteomes" id="UP000593562">
    <property type="component" value="Unassembled WGS sequence"/>
</dbReference>
<dbReference type="PANTHER" id="PTHR31672:SF13">
    <property type="entry name" value="F-BOX PROTEIN CPR30-LIKE"/>
    <property type="match status" value="1"/>
</dbReference>
<dbReference type="PANTHER" id="PTHR31672">
    <property type="entry name" value="BNACNNG10540D PROTEIN"/>
    <property type="match status" value="1"/>
</dbReference>
<proteinExistence type="predicted"/>
<dbReference type="NCBIfam" id="TIGR01640">
    <property type="entry name" value="F_box_assoc_1"/>
    <property type="match status" value="1"/>
</dbReference>
<keyword evidence="3" id="KW-1185">Reference proteome</keyword>
<feature type="domain" description="F-box associated beta-propeller type 3" evidence="1">
    <location>
        <begin position="25"/>
        <end position="160"/>
    </location>
</feature>
<dbReference type="AlphaFoldDB" id="A0A7J7D7C3"/>
<name>A0A7J7D7C3_TRIWF</name>
<evidence type="ECO:0000259" key="1">
    <source>
        <dbReference type="Pfam" id="PF08268"/>
    </source>
</evidence>
<dbReference type="InParanoid" id="A0A7J7D7C3"/>
<dbReference type="InterPro" id="IPR050796">
    <property type="entry name" value="SCF_F-box_component"/>
</dbReference>
<reference evidence="2 3" key="1">
    <citation type="journal article" date="2020" name="Nat. Commun.">
        <title>Genome of Tripterygium wilfordii and identification of cytochrome P450 involved in triptolide biosynthesis.</title>
        <authorList>
            <person name="Tu L."/>
            <person name="Su P."/>
            <person name="Zhang Z."/>
            <person name="Gao L."/>
            <person name="Wang J."/>
            <person name="Hu T."/>
            <person name="Zhou J."/>
            <person name="Zhang Y."/>
            <person name="Zhao Y."/>
            <person name="Liu Y."/>
            <person name="Song Y."/>
            <person name="Tong Y."/>
            <person name="Lu Y."/>
            <person name="Yang J."/>
            <person name="Xu C."/>
            <person name="Jia M."/>
            <person name="Peters R.J."/>
            <person name="Huang L."/>
            <person name="Gao W."/>
        </authorList>
    </citation>
    <scope>NUCLEOTIDE SEQUENCE [LARGE SCALE GENOMIC DNA]</scope>
    <source>
        <strain evidence="3">cv. XIE 37</strain>
        <tissue evidence="2">Leaf</tissue>
    </source>
</reference>
<dbReference type="OrthoDB" id="591557at2759"/>
<evidence type="ECO:0000313" key="3">
    <source>
        <dbReference type="Proteomes" id="UP000593562"/>
    </source>
</evidence>
<dbReference type="InterPro" id="IPR013187">
    <property type="entry name" value="F-box-assoc_dom_typ3"/>
</dbReference>
<sequence>MFQPENMSCYHLHIMRMPDHCPITAYGFGYDSVSDDYKLILVDEISKFHNVVCVYSMKRNEWVRSWMFSNLIPNLSGVVVKGFVNWVYRKEGKIVAFDLDTEEFRLVPLPNRRRHEYESASDVTVDVLRGCLLMIIPSEREIEMWVMKDYMVKESWTKLYTISRRRSFICPINSNEFLIRSPIGYDYIGLYRYNPVTREEIDVHSNAVNGQTYDTLTVVFVESLVQIRKLMGAGGRPRVRQGKPIGYIK</sequence>
<protein>
    <submittedName>
        <fullName evidence="2">F-box protein CPR30-like isoform X1</fullName>
    </submittedName>
</protein>
<accession>A0A7J7D7C3</accession>
<evidence type="ECO:0000313" key="2">
    <source>
        <dbReference type="EMBL" id="KAF5742232.1"/>
    </source>
</evidence>